<keyword evidence="6" id="KW-1185">Reference proteome</keyword>
<dbReference type="InterPro" id="IPR036779">
    <property type="entry name" value="LysM_dom_sf"/>
</dbReference>
<dbReference type="EMBL" id="NGLE01000001">
    <property type="protein sequence ID" value="OTO09431.1"/>
    <property type="molecule type" value="Genomic_DNA"/>
</dbReference>
<dbReference type="Proteomes" id="UP000195139">
    <property type="component" value="Unassembled WGS sequence"/>
</dbReference>
<feature type="domain" description="LysM" evidence="3">
    <location>
        <begin position="90"/>
        <end position="133"/>
    </location>
</feature>
<dbReference type="CDD" id="cd00118">
    <property type="entry name" value="LysM"/>
    <property type="match status" value="1"/>
</dbReference>
<dbReference type="RefSeq" id="WP_086329088.1">
    <property type="nucleotide sequence ID" value="NZ_NGLE02000001.1"/>
</dbReference>
<protein>
    <recommendedName>
        <fullName evidence="3">LysM domain-containing protein</fullName>
    </recommendedName>
</protein>
<reference evidence="4 6" key="2">
    <citation type="submission" date="2018-07" db="EMBL/GenBank/DDBJ databases">
        <title>The Genome Sequence of Enterococcus sp. DIV0659b.</title>
        <authorList>
            <consortium name="The Broad Institute Genomics Platform"/>
            <consortium name="The Broad Institute Genomic Center for Infectious Diseases"/>
            <person name="Earl A."/>
            <person name="Manson A."/>
            <person name="Schwartman J."/>
            <person name="Gilmore M."/>
            <person name="Abouelleil A."/>
            <person name="Cao P."/>
            <person name="Chapman S."/>
            <person name="Cusick C."/>
            <person name="Shea T."/>
            <person name="Young S."/>
            <person name="Neafsey D."/>
            <person name="Nusbaum C."/>
            <person name="Birren B."/>
        </authorList>
    </citation>
    <scope>NUCLEOTIDE SEQUENCE [LARGE SCALE GENOMIC DNA]</scope>
    <source>
        <strain evidence="4 6">4G2_DIV0659</strain>
    </source>
</reference>
<dbReference type="PROSITE" id="PS51782">
    <property type="entry name" value="LYSM"/>
    <property type="match status" value="1"/>
</dbReference>
<sequence length="135" mass="14561">MKKQINGKTPKLLIYSVILFSTAIYFMSDSLILGASAGGGVVSTPPPSSVIEQSTPESAPDVQKTDADSKTDATTPERNTESQKNEVPKEVYIVKSGQTLWEIAQDTGLSIQALMNKNQLSNSVIVEGQELVFDK</sequence>
<keyword evidence="2" id="KW-0812">Transmembrane</keyword>
<evidence type="ECO:0000256" key="2">
    <source>
        <dbReference type="SAM" id="Phobius"/>
    </source>
</evidence>
<evidence type="ECO:0000259" key="3">
    <source>
        <dbReference type="PROSITE" id="PS51782"/>
    </source>
</evidence>
<dbReference type="SMART" id="SM00257">
    <property type="entry name" value="LysM"/>
    <property type="match status" value="1"/>
</dbReference>
<name>A0A242CGU1_9ENTE</name>
<evidence type="ECO:0000313" key="4">
    <source>
        <dbReference type="EMBL" id="MEI5994619.1"/>
    </source>
</evidence>
<dbReference type="EMBL" id="NGLE02000001">
    <property type="protein sequence ID" value="MEI5994619.1"/>
    <property type="molecule type" value="Genomic_DNA"/>
</dbReference>
<feature type="transmembrane region" description="Helical" evidence="2">
    <location>
        <begin position="12"/>
        <end position="28"/>
    </location>
</feature>
<feature type="compositionally biased region" description="Basic and acidic residues" evidence="1">
    <location>
        <begin position="78"/>
        <end position="88"/>
    </location>
</feature>
<dbReference type="SUPFAM" id="SSF54106">
    <property type="entry name" value="LysM domain"/>
    <property type="match status" value="1"/>
</dbReference>
<organism evidence="5">
    <name type="scientific">Candidatus Enterococcus mansonii</name>
    <dbReference type="NCBI Taxonomy" id="1834181"/>
    <lineage>
        <taxon>Bacteria</taxon>
        <taxon>Bacillati</taxon>
        <taxon>Bacillota</taxon>
        <taxon>Bacilli</taxon>
        <taxon>Lactobacillales</taxon>
        <taxon>Enterococcaceae</taxon>
        <taxon>Enterococcus</taxon>
    </lineage>
</organism>
<dbReference type="Gene3D" id="3.10.350.10">
    <property type="entry name" value="LysM domain"/>
    <property type="match status" value="1"/>
</dbReference>
<feature type="region of interest" description="Disordered" evidence="1">
    <location>
        <begin position="37"/>
        <end position="88"/>
    </location>
</feature>
<dbReference type="InterPro" id="IPR018392">
    <property type="entry name" value="LysM"/>
</dbReference>
<keyword evidence="2" id="KW-1133">Transmembrane helix</keyword>
<dbReference type="Pfam" id="PF01476">
    <property type="entry name" value="LysM"/>
    <property type="match status" value="1"/>
</dbReference>
<comment type="caution">
    <text evidence="5">The sequence shown here is derived from an EMBL/GenBank/DDBJ whole genome shotgun (WGS) entry which is preliminary data.</text>
</comment>
<proteinExistence type="predicted"/>
<keyword evidence="2" id="KW-0472">Membrane</keyword>
<accession>A0A242CGU1</accession>
<gene>
    <name evidence="5" type="ORF">A5880_000110</name>
    <name evidence="4" type="ORF">A5880_002205</name>
</gene>
<reference evidence="5" key="1">
    <citation type="submission" date="2017-05" db="EMBL/GenBank/DDBJ databases">
        <title>The Genome Sequence of Enterococcus sp. 4G2_DIV0659.</title>
        <authorList>
            <consortium name="The Broad Institute Genomics Platform"/>
            <consortium name="The Broad Institute Genomic Center for Infectious Diseases"/>
            <person name="Earl A."/>
            <person name="Manson A."/>
            <person name="Schwartman J."/>
            <person name="Gilmore M."/>
            <person name="Abouelleil A."/>
            <person name="Cao P."/>
            <person name="Chapman S."/>
            <person name="Cusick C."/>
            <person name="Shea T."/>
            <person name="Young S."/>
            <person name="Neafsey D."/>
            <person name="Nusbaum C."/>
            <person name="Birren B."/>
        </authorList>
    </citation>
    <scope>NUCLEOTIDE SEQUENCE [LARGE SCALE GENOMIC DNA]</scope>
    <source>
        <strain evidence="5">4G2_DIV0659</strain>
    </source>
</reference>
<evidence type="ECO:0000313" key="6">
    <source>
        <dbReference type="Proteomes" id="UP000195139"/>
    </source>
</evidence>
<evidence type="ECO:0000256" key="1">
    <source>
        <dbReference type="SAM" id="MobiDB-lite"/>
    </source>
</evidence>
<dbReference type="OrthoDB" id="9798935at2"/>
<dbReference type="STRING" id="1834181.A5880_000110"/>
<evidence type="ECO:0000313" key="5">
    <source>
        <dbReference type="EMBL" id="OTO09431.1"/>
    </source>
</evidence>
<dbReference type="AlphaFoldDB" id="A0A242CGU1"/>